<organism evidence="2 3">
    <name type="scientific">Limulus polyphemus</name>
    <name type="common">Atlantic horseshoe crab</name>
    <dbReference type="NCBI Taxonomy" id="6850"/>
    <lineage>
        <taxon>Eukaryota</taxon>
        <taxon>Metazoa</taxon>
        <taxon>Ecdysozoa</taxon>
        <taxon>Arthropoda</taxon>
        <taxon>Chelicerata</taxon>
        <taxon>Merostomata</taxon>
        <taxon>Xiphosura</taxon>
        <taxon>Limulidae</taxon>
        <taxon>Limulus</taxon>
    </lineage>
</organism>
<dbReference type="PRINTS" id="PR00888">
    <property type="entry name" value="SM22CALPONIN"/>
</dbReference>
<reference evidence="3" key="1">
    <citation type="submission" date="2025-08" db="UniProtKB">
        <authorList>
            <consortium name="RefSeq"/>
        </authorList>
    </citation>
    <scope>IDENTIFICATION</scope>
    <source>
        <tissue evidence="3">Muscle</tissue>
    </source>
</reference>
<dbReference type="GeneID" id="106468545"/>
<accession>A0ABM1T9N1</accession>
<dbReference type="InterPro" id="IPR003096">
    <property type="entry name" value="SM22_calponin"/>
</dbReference>
<dbReference type="PANTHER" id="PTHR47385">
    <property type="entry name" value="CALPONIN"/>
    <property type="match status" value="1"/>
</dbReference>
<dbReference type="InterPro" id="IPR036872">
    <property type="entry name" value="CH_dom_sf"/>
</dbReference>
<dbReference type="InterPro" id="IPR001715">
    <property type="entry name" value="CH_dom"/>
</dbReference>
<dbReference type="InterPro" id="IPR050606">
    <property type="entry name" value="Calponin-like"/>
</dbReference>
<evidence type="ECO:0000313" key="2">
    <source>
        <dbReference type="Proteomes" id="UP000694941"/>
    </source>
</evidence>
<evidence type="ECO:0000313" key="3">
    <source>
        <dbReference type="RefSeq" id="XP_022252587.1"/>
    </source>
</evidence>
<dbReference type="SUPFAM" id="SSF47576">
    <property type="entry name" value="Calponin-homology domain, CH-domain"/>
    <property type="match status" value="1"/>
</dbReference>
<dbReference type="SMART" id="SM00033">
    <property type="entry name" value="CH"/>
    <property type="match status" value="1"/>
</dbReference>
<sequence>MKMAYQGPVYGLSRECQIKSKKKFQLDQALQALDWVREVTNEKLEPPNLERGFEDHMDFADSLKDGIALCKLINILMPGAVPKVNEGKMPFKQMENIEMFLKGCVKYGLKPHDLFQVNDLYERKNLYMVVSCLFTLGGLVS</sequence>
<dbReference type="Proteomes" id="UP000694941">
    <property type="component" value="Unplaced"/>
</dbReference>
<evidence type="ECO:0000259" key="1">
    <source>
        <dbReference type="PROSITE" id="PS50021"/>
    </source>
</evidence>
<proteinExistence type="predicted"/>
<gene>
    <name evidence="3" type="primary">LOC106468545</name>
</gene>
<dbReference type="PROSITE" id="PS50021">
    <property type="entry name" value="CH"/>
    <property type="match status" value="1"/>
</dbReference>
<protein>
    <submittedName>
        <fullName evidence="3">Calponin-1-like</fullName>
    </submittedName>
</protein>
<feature type="domain" description="Calponin-homology (CH)" evidence="1">
    <location>
        <begin position="26"/>
        <end position="141"/>
    </location>
</feature>
<dbReference type="PANTHER" id="PTHR47385:SF5">
    <property type="entry name" value="TRANSGELIN"/>
    <property type="match status" value="1"/>
</dbReference>
<dbReference type="RefSeq" id="XP_022252587.1">
    <property type="nucleotide sequence ID" value="XM_022396879.1"/>
</dbReference>
<keyword evidence="2" id="KW-1185">Reference proteome</keyword>
<dbReference type="Pfam" id="PF00307">
    <property type="entry name" value="CH"/>
    <property type="match status" value="1"/>
</dbReference>
<dbReference type="Gene3D" id="1.10.418.10">
    <property type="entry name" value="Calponin-like domain"/>
    <property type="match status" value="1"/>
</dbReference>
<name>A0ABM1T9N1_LIMPO</name>